<dbReference type="AlphaFoldDB" id="A0A810MUR3"/>
<dbReference type="InterPro" id="IPR043472">
    <property type="entry name" value="Macro_dom-like"/>
</dbReference>
<sequence length="266" mass="28555">MSGRLREIARQTVEIAEAGRYRDSAGREVVIADAVRAAVTGTRHHLPDTDLTMADAKPGAGSVEVTHESTLAAASRLGPTAACLVFASAKNPGGGFLGGAKAQEESIARSSALYPCLLTAPDFYTFHREQRDLRYSDRVIYSPGVPVFRDDKGKLLDQPYRTSFLTAAAPNLGAIARNQPEHTGDVPAVLAARARRVLEVAAAHGHRTLVLGAWGCGVFRNDPATVADVFATALRAVDRFDHVVFAIHDNLPGTPVYATFRRHFGK</sequence>
<dbReference type="SUPFAM" id="SSF52949">
    <property type="entry name" value="Macro domain-like"/>
    <property type="match status" value="1"/>
</dbReference>
<gene>
    <name evidence="2" type="ORF">Prubr_19380</name>
</gene>
<dbReference type="PANTHER" id="PTHR35596">
    <property type="entry name" value="DUF2263 DOMAIN-CONTAINING PROTEIN"/>
    <property type="match status" value="1"/>
</dbReference>
<dbReference type="EMBL" id="AP023359">
    <property type="protein sequence ID" value="BCJ64917.1"/>
    <property type="molecule type" value="Genomic_DNA"/>
</dbReference>
<keyword evidence="3" id="KW-1185">Reference proteome</keyword>
<dbReference type="InterPro" id="IPR019261">
    <property type="entry name" value="PARG_cat_microbial"/>
</dbReference>
<organism evidence="2 3">
    <name type="scientific">Polymorphospora rubra</name>
    <dbReference type="NCBI Taxonomy" id="338584"/>
    <lineage>
        <taxon>Bacteria</taxon>
        <taxon>Bacillati</taxon>
        <taxon>Actinomycetota</taxon>
        <taxon>Actinomycetes</taxon>
        <taxon>Micromonosporales</taxon>
        <taxon>Micromonosporaceae</taxon>
        <taxon>Polymorphospora</taxon>
    </lineage>
</organism>
<name>A0A810MUR3_9ACTN</name>
<protein>
    <submittedName>
        <fullName evidence="2">TIGR02452 family protein</fullName>
    </submittedName>
</protein>
<dbReference type="KEGG" id="pry:Prubr_19380"/>
<dbReference type="PANTHER" id="PTHR35596:SF1">
    <property type="entry name" value="MICROBIAL-TYPE PARG CATALYTIC DOMAIN-CONTAINING PROTEIN"/>
    <property type="match status" value="1"/>
</dbReference>
<feature type="domain" description="Microbial-type PARG catalytic" evidence="1">
    <location>
        <begin position="9"/>
        <end position="150"/>
    </location>
</feature>
<dbReference type="NCBIfam" id="TIGR02452">
    <property type="entry name" value="TIGR02452 family protein"/>
    <property type="match status" value="1"/>
</dbReference>
<reference evidence="2" key="1">
    <citation type="submission" date="2020-08" db="EMBL/GenBank/DDBJ databases">
        <title>Whole genome shotgun sequence of Polymorphospora rubra NBRC 101157.</title>
        <authorList>
            <person name="Komaki H."/>
            <person name="Tamura T."/>
        </authorList>
    </citation>
    <scope>NUCLEOTIDE SEQUENCE</scope>
    <source>
        <strain evidence="2">NBRC 101157</strain>
    </source>
</reference>
<evidence type="ECO:0000313" key="3">
    <source>
        <dbReference type="Proteomes" id="UP000680866"/>
    </source>
</evidence>
<dbReference type="Proteomes" id="UP000680866">
    <property type="component" value="Chromosome"/>
</dbReference>
<dbReference type="RefSeq" id="WP_212823946.1">
    <property type="nucleotide sequence ID" value="NZ_AP023359.1"/>
</dbReference>
<evidence type="ECO:0000313" key="2">
    <source>
        <dbReference type="EMBL" id="BCJ64917.1"/>
    </source>
</evidence>
<proteinExistence type="predicted"/>
<dbReference type="Pfam" id="PF10021">
    <property type="entry name" value="PARG_cat_microb"/>
    <property type="match status" value="1"/>
</dbReference>
<dbReference type="PIRSF" id="PIRSF014899">
    <property type="entry name" value="UCP014899"/>
    <property type="match status" value="1"/>
</dbReference>
<dbReference type="Gene3D" id="3.40.220.10">
    <property type="entry name" value="Leucine Aminopeptidase, subunit E, domain 1"/>
    <property type="match status" value="1"/>
</dbReference>
<dbReference type="InterPro" id="IPR012664">
    <property type="entry name" value="CHP02452"/>
</dbReference>
<evidence type="ECO:0000259" key="1">
    <source>
        <dbReference type="Pfam" id="PF10021"/>
    </source>
</evidence>
<accession>A0A810MUR3</accession>